<dbReference type="PANTHER" id="PTHR31157:SF1">
    <property type="entry name" value="SCP DOMAIN-CONTAINING PROTEIN"/>
    <property type="match status" value="1"/>
</dbReference>
<dbReference type="Gene3D" id="3.40.33.10">
    <property type="entry name" value="CAP"/>
    <property type="match status" value="1"/>
</dbReference>
<comment type="caution">
    <text evidence="3">The sequence shown here is derived from an EMBL/GenBank/DDBJ whole genome shotgun (WGS) entry which is preliminary data.</text>
</comment>
<dbReference type="InterPro" id="IPR014044">
    <property type="entry name" value="CAP_dom"/>
</dbReference>
<reference evidence="3 4" key="1">
    <citation type="submission" date="2022-08" db="EMBL/GenBank/DDBJ databases">
        <title>Reclassification of Massilia species as members of the genera Telluria, Duganella, Pseudoduganella, Mokoshia gen. nov. and Zemynaea gen. nov. using orthogonal and non-orthogonal genome-based approaches.</title>
        <authorList>
            <person name="Bowman J.P."/>
        </authorList>
    </citation>
    <scope>NUCLEOTIDE SEQUENCE [LARGE SCALE GENOMIC DNA]</scope>
    <source>
        <strain evidence="3 4">JCM 31316</strain>
    </source>
</reference>
<protein>
    <submittedName>
        <fullName evidence="3">CAP domain-containing protein</fullName>
    </submittedName>
</protein>
<accession>A0ABT1ZWB9</accession>
<dbReference type="Pfam" id="PF00188">
    <property type="entry name" value="CAP"/>
    <property type="match status" value="1"/>
</dbReference>
<dbReference type="PANTHER" id="PTHR31157">
    <property type="entry name" value="SCP DOMAIN-CONTAINING PROTEIN"/>
    <property type="match status" value="1"/>
</dbReference>
<dbReference type="CDD" id="cd05379">
    <property type="entry name" value="CAP_bacterial"/>
    <property type="match status" value="1"/>
</dbReference>
<sequence>MPASIRIVPFTALLAAIFAAAPARADELANLVNAYRAAPGTCDGRPAAPARALAIEPALSAIRITSGTFLESALQRAGYEAEHAEAITITGPEDARAAMDAIGQKYCRILLAPDFAAIGTAHVGDNWLVVLARPVVMPPLPDWPDAGQQILALVNAARAQPRTCGTQAFGPAGPVTWNLQLGQAALAHSADMAQKHYFNHRQPDGSQPPDRATAAGYRWRRVGENIASGQRTPAEAVSSWLGSPGHCANIMNPGFTEMGAAYAVNPQNRNRTVYWTQVFGTPR</sequence>
<evidence type="ECO:0000259" key="2">
    <source>
        <dbReference type="Pfam" id="PF00188"/>
    </source>
</evidence>
<keyword evidence="1" id="KW-0732">Signal</keyword>
<keyword evidence="4" id="KW-1185">Reference proteome</keyword>
<dbReference type="InterPro" id="IPR035940">
    <property type="entry name" value="CAP_sf"/>
</dbReference>
<organism evidence="3 4">
    <name type="scientific">Massilia pinisoli</name>
    <dbReference type="NCBI Taxonomy" id="1772194"/>
    <lineage>
        <taxon>Bacteria</taxon>
        <taxon>Pseudomonadati</taxon>
        <taxon>Pseudomonadota</taxon>
        <taxon>Betaproteobacteria</taxon>
        <taxon>Burkholderiales</taxon>
        <taxon>Oxalobacteraceae</taxon>
        <taxon>Telluria group</taxon>
        <taxon>Massilia</taxon>
    </lineage>
</organism>
<gene>
    <name evidence="3" type="ORF">NX784_21775</name>
</gene>
<feature type="chain" id="PRO_5046191796" evidence="1">
    <location>
        <begin position="26"/>
        <end position="283"/>
    </location>
</feature>
<feature type="signal peptide" evidence="1">
    <location>
        <begin position="1"/>
        <end position="25"/>
    </location>
</feature>
<dbReference type="SUPFAM" id="SSF55797">
    <property type="entry name" value="PR-1-like"/>
    <property type="match status" value="1"/>
</dbReference>
<evidence type="ECO:0000313" key="3">
    <source>
        <dbReference type="EMBL" id="MCS0584227.1"/>
    </source>
</evidence>
<evidence type="ECO:0000313" key="4">
    <source>
        <dbReference type="Proteomes" id="UP001204151"/>
    </source>
</evidence>
<evidence type="ECO:0000256" key="1">
    <source>
        <dbReference type="SAM" id="SignalP"/>
    </source>
</evidence>
<proteinExistence type="predicted"/>
<dbReference type="EMBL" id="JANUGW010000019">
    <property type="protein sequence ID" value="MCS0584227.1"/>
    <property type="molecule type" value="Genomic_DNA"/>
</dbReference>
<dbReference type="RefSeq" id="WP_258818789.1">
    <property type="nucleotide sequence ID" value="NZ_JANUGW010000019.1"/>
</dbReference>
<name>A0ABT1ZWB9_9BURK</name>
<dbReference type="Proteomes" id="UP001204151">
    <property type="component" value="Unassembled WGS sequence"/>
</dbReference>
<feature type="domain" description="SCP" evidence="2">
    <location>
        <begin position="152"/>
        <end position="279"/>
    </location>
</feature>